<feature type="transmembrane region" description="Helical" evidence="2">
    <location>
        <begin position="69"/>
        <end position="87"/>
    </location>
</feature>
<organism evidence="3 4">
    <name type="scientific">Paraburkholderia ultramafica</name>
    <dbReference type="NCBI Taxonomy" id="1544867"/>
    <lineage>
        <taxon>Bacteria</taxon>
        <taxon>Pseudomonadati</taxon>
        <taxon>Pseudomonadota</taxon>
        <taxon>Betaproteobacteria</taxon>
        <taxon>Burkholderiales</taxon>
        <taxon>Burkholderiaceae</taxon>
        <taxon>Paraburkholderia</taxon>
    </lineage>
</organism>
<evidence type="ECO:0000313" key="4">
    <source>
        <dbReference type="Proteomes" id="UP000494365"/>
    </source>
</evidence>
<feature type="region of interest" description="Disordered" evidence="1">
    <location>
        <begin position="268"/>
        <end position="330"/>
    </location>
</feature>
<protein>
    <submittedName>
        <fullName evidence="3">Uncharacterized protein</fullName>
    </submittedName>
</protein>
<name>A0A6S7AXA3_9BURK</name>
<accession>A0A6S7AXA3</accession>
<dbReference type="AlphaFoldDB" id="A0A6S7AXA3"/>
<feature type="region of interest" description="Disordered" evidence="1">
    <location>
        <begin position="433"/>
        <end position="456"/>
    </location>
</feature>
<dbReference type="EMBL" id="CADIKK010000004">
    <property type="protein sequence ID" value="CAB3780869.1"/>
    <property type="molecule type" value="Genomic_DNA"/>
</dbReference>
<feature type="compositionally biased region" description="Polar residues" evidence="1">
    <location>
        <begin position="271"/>
        <end position="283"/>
    </location>
</feature>
<dbReference type="PANTHER" id="PTHR31709">
    <property type="entry name" value="LEUCINE ZIPPER PROTEIN 4-RELATED"/>
    <property type="match status" value="1"/>
</dbReference>
<dbReference type="PANTHER" id="PTHR31709:SF3">
    <property type="entry name" value="LEUCINE ZIPPER PROTEIN 4-RELATED"/>
    <property type="match status" value="1"/>
</dbReference>
<keyword evidence="2" id="KW-1133">Transmembrane helix</keyword>
<keyword evidence="4" id="KW-1185">Reference proteome</keyword>
<evidence type="ECO:0000256" key="2">
    <source>
        <dbReference type="SAM" id="Phobius"/>
    </source>
</evidence>
<gene>
    <name evidence="3" type="ORF">LMG28614_01106</name>
</gene>
<reference evidence="3 4" key="1">
    <citation type="submission" date="2020-04" db="EMBL/GenBank/DDBJ databases">
        <authorList>
            <person name="De Canck E."/>
        </authorList>
    </citation>
    <scope>NUCLEOTIDE SEQUENCE [LARGE SCALE GENOMIC DNA]</scope>
    <source>
        <strain evidence="3 4">LMG 28614</strain>
    </source>
</reference>
<dbReference type="Proteomes" id="UP000494365">
    <property type="component" value="Unassembled WGS sequence"/>
</dbReference>
<feature type="compositionally biased region" description="Low complexity" evidence="1">
    <location>
        <begin position="302"/>
        <end position="327"/>
    </location>
</feature>
<sequence length="456" mass="48297">MFPADTFGARPAPSRGLPVPLNNLQSMLPARLPARRIWSPSSRALVNRYDVIEEPVAATSVYQRLRRPIALGASVLVVASVVYLGFIHRNDLRVGTPIAVSGKVQTQNGKPSIAVVQKPATVVAQRPSSVVVQRPSNVVAQRPSNVVAQQPSNAVAQRPSNIVAQLPSSFVAQQPSNVVAQQPSSAAAQRPSNVAAQRPSNIVAQMPSSFVAQQPSSAAVQRPSNVAAQQPSNVVAQRPSNIVAQLPSSVVAQQPSSVVVQRPSSVVAQRPSNVVAQQPSNVPAQRPTPVRSPAVAPPAAAPPAQGRVAQAAPDARRAASSRPANPADKLRADVSRHLRAARANLQENNLAATKTRLAAAIAVQPDNRDALRMRSTVSTREQQRDALLSLARGCGYIGRWTCVSRNASTALEIDASSKEAQRLVTLATRESELQIAPPLETPSEPVPDPRDVITHH</sequence>
<dbReference type="InterPro" id="IPR052690">
    <property type="entry name" value="Antho-RFamide"/>
</dbReference>
<proteinExistence type="predicted"/>
<evidence type="ECO:0000313" key="3">
    <source>
        <dbReference type="EMBL" id="CAB3780869.1"/>
    </source>
</evidence>
<evidence type="ECO:0000256" key="1">
    <source>
        <dbReference type="SAM" id="MobiDB-lite"/>
    </source>
</evidence>
<keyword evidence="2" id="KW-0812">Transmembrane</keyword>
<feature type="compositionally biased region" description="Basic and acidic residues" evidence="1">
    <location>
        <begin position="447"/>
        <end position="456"/>
    </location>
</feature>
<dbReference type="RefSeq" id="WP_175148546.1">
    <property type="nucleotide sequence ID" value="NZ_CADIKK010000004.1"/>
</dbReference>
<keyword evidence="2" id="KW-0472">Membrane</keyword>